<dbReference type="Proteomes" id="UP000805649">
    <property type="component" value="Unassembled WGS sequence"/>
</dbReference>
<proteinExistence type="predicted"/>
<evidence type="ECO:0000313" key="1">
    <source>
        <dbReference type="EMBL" id="KAL0939823.1"/>
    </source>
</evidence>
<accession>A0ACC3Z6S8</accession>
<gene>
    <name evidence="1" type="ORF">CTRU02_206433</name>
</gene>
<comment type="caution">
    <text evidence="1">The sequence shown here is derived from an EMBL/GenBank/DDBJ whole genome shotgun (WGS) entry which is preliminary data.</text>
</comment>
<keyword evidence="2" id="KW-1185">Reference proteome</keyword>
<name>A0ACC3Z6S8_COLTU</name>
<protein>
    <submittedName>
        <fullName evidence="1">Uncharacterized protein</fullName>
    </submittedName>
</protein>
<dbReference type="EMBL" id="VUJX02000003">
    <property type="protein sequence ID" value="KAL0939823.1"/>
    <property type="molecule type" value="Genomic_DNA"/>
</dbReference>
<reference evidence="1 2" key="1">
    <citation type="journal article" date="2020" name="Phytopathology">
        <title>Genome Sequence Resources of Colletotrichum truncatum, C. plurivorum, C. musicola, and C. sojae: Four Species Pathogenic to Soybean (Glycine max).</title>
        <authorList>
            <person name="Rogerio F."/>
            <person name="Boufleur T.R."/>
            <person name="Ciampi-Guillardi M."/>
            <person name="Sukno S.A."/>
            <person name="Thon M.R."/>
            <person name="Massola Junior N.S."/>
            <person name="Baroncelli R."/>
        </authorList>
    </citation>
    <scope>NUCLEOTIDE SEQUENCE [LARGE SCALE GENOMIC DNA]</scope>
    <source>
        <strain evidence="1 2">CMES1059</strain>
    </source>
</reference>
<sequence length="63" mass="6762">MKVTLASAIVFALFGVSQAAVTPLNNILRHEYKLNARTGVHGGLGRRDEVVHEPAADVLQPIV</sequence>
<organism evidence="1 2">
    <name type="scientific">Colletotrichum truncatum</name>
    <name type="common">Anthracnose fungus</name>
    <name type="synonym">Colletotrichum capsici</name>
    <dbReference type="NCBI Taxonomy" id="5467"/>
    <lineage>
        <taxon>Eukaryota</taxon>
        <taxon>Fungi</taxon>
        <taxon>Dikarya</taxon>
        <taxon>Ascomycota</taxon>
        <taxon>Pezizomycotina</taxon>
        <taxon>Sordariomycetes</taxon>
        <taxon>Hypocreomycetidae</taxon>
        <taxon>Glomerellales</taxon>
        <taxon>Glomerellaceae</taxon>
        <taxon>Colletotrichum</taxon>
        <taxon>Colletotrichum truncatum species complex</taxon>
    </lineage>
</organism>
<evidence type="ECO:0000313" key="2">
    <source>
        <dbReference type="Proteomes" id="UP000805649"/>
    </source>
</evidence>